<reference evidence="2 3" key="1">
    <citation type="journal article" date="2011" name="Genome Res.">
        <title>Phylogeny-wide analysis of social amoeba genomes highlights ancient origins for complex intercellular communication.</title>
        <authorList>
            <person name="Heidel A.J."/>
            <person name="Lawal H.M."/>
            <person name="Felder M."/>
            <person name="Schilde C."/>
            <person name="Helps N.R."/>
            <person name="Tunggal B."/>
            <person name="Rivero F."/>
            <person name="John U."/>
            <person name="Schleicher M."/>
            <person name="Eichinger L."/>
            <person name="Platzer M."/>
            <person name="Noegel A.A."/>
            <person name="Schaap P."/>
            <person name="Gloeckner G."/>
        </authorList>
    </citation>
    <scope>NUCLEOTIDE SEQUENCE [LARGE SCALE GENOMIC DNA]</scope>
    <source>
        <strain evidence="3">ATCC 26659 / Pp 5 / PN500</strain>
    </source>
</reference>
<dbReference type="RefSeq" id="XP_020435214.1">
    <property type="nucleotide sequence ID" value="XM_020574800.1"/>
</dbReference>
<sequence length="63" mass="7398">MNRVIDHIKCALICIINLIKYRYFRPKVVENVITIARSSPNNNNNNMRCQTSTRNTYSDHNSE</sequence>
<dbReference type="GeneID" id="31359374"/>
<name>D3B5E9_HETP5</name>
<accession>D3B5E9</accession>
<dbReference type="Proteomes" id="UP000001396">
    <property type="component" value="Unassembled WGS sequence"/>
</dbReference>
<evidence type="ECO:0000313" key="2">
    <source>
        <dbReference type="EMBL" id="EFA83097.1"/>
    </source>
</evidence>
<comment type="caution">
    <text evidence="2">The sequence shown here is derived from an EMBL/GenBank/DDBJ whole genome shotgun (WGS) entry which is preliminary data.</text>
</comment>
<dbReference type="AlphaFoldDB" id="D3B5E9"/>
<dbReference type="InParanoid" id="D3B5E9"/>
<proteinExistence type="predicted"/>
<gene>
    <name evidence="2" type="ORF">PPL_03887</name>
</gene>
<feature type="compositionally biased region" description="Polar residues" evidence="1">
    <location>
        <begin position="47"/>
        <end position="63"/>
    </location>
</feature>
<evidence type="ECO:0000256" key="1">
    <source>
        <dbReference type="SAM" id="MobiDB-lite"/>
    </source>
</evidence>
<dbReference type="EMBL" id="ADBJ01000017">
    <property type="protein sequence ID" value="EFA83097.1"/>
    <property type="molecule type" value="Genomic_DNA"/>
</dbReference>
<organism evidence="2 3">
    <name type="scientific">Heterostelium pallidum (strain ATCC 26659 / Pp 5 / PN500)</name>
    <name type="common">Cellular slime mold</name>
    <name type="synonym">Polysphondylium pallidum</name>
    <dbReference type="NCBI Taxonomy" id="670386"/>
    <lineage>
        <taxon>Eukaryota</taxon>
        <taxon>Amoebozoa</taxon>
        <taxon>Evosea</taxon>
        <taxon>Eumycetozoa</taxon>
        <taxon>Dictyostelia</taxon>
        <taxon>Acytosteliales</taxon>
        <taxon>Acytosteliaceae</taxon>
        <taxon>Heterostelium</taxon>
    </lineage>
</organism>
<protein>
    <submittedName>
        <fullName evidence="2">Uncharacterized protein</fullName>
    </submittedName>
</protein>
<keyword evidence="3" id="KW-1185">Reference proteome</keyword>
<evidence type="ECO:0000313" key="3">
    <source>
        <dbReference type="Proteomes" id="UP000001396"/>
    </source>
</evidence>
<feature type="region of interest" description="Disordered" evidence="1">
    <location>
        <begin position="40"/>
        <end position="63"/>
    </location>
</feature>